<evidence type="ECO:0000256" key="1">
    <source>
        <dbReference type="ARBA" id="ARBA00006336"/>
    </source>
</evidence>
<proteinExistence type="inferred from homology"/>
<evidence type="ECO:0000313" key="4">
    <source>
        <dbReference type="EMBL" id="MBF4695560.1"/>
    </source>
</evidence>
<name>A0ABR9ZYM0_9FIRM</name>
<evidence type="ECO:0000256" key="2">
    <source>
        <dbReference type="ARBA" id="ARBA00022801"/>
    </source>
</evidence>
<dbReference type="RefSeq" id="WP_194703799.1">
    <property type="nucleotide sequence ID" value="NZ_JADKNH010000017.1"/>
</dbReference>
<accession>A0ABR9ZYM0</accession>
<feature type="domain" description="Isochorismatase-like" evidence="3">
    <location>
        <begin position="34"/>
        <end position="227"/>
    </location>
</feature>
<dbReference type="InterPro" id="IPR000868">
    <property type="entry name" value="Isochorismatase-like_dom"/>
</dbReference>
<keyword evidence="5" id="KW-1185">Reference proteome</keyword>
<dbReference type="PANTHER" id="PTHR43540:SF1">
    <property type="entry name" value="ISOCHORISMATASE HYDROLASE"/>
    <property type="match status" value="1"/>
</dbReference>
<keyword evidence="2 4" id="KW-0378">Hydrolase</keyword>
<comment type="caution">
    <text evidence="4">The sequence shown here is derived from an EMBL/GenBank/DDBJ whole genome shotgun (WGS) entry which is preliminary data.</text>
</comment>
<dbReference type="InterPro" id="IPR036380">
    <property type="entry name" value="Isochorismatase-like_sf"/>
</dbReference>
<reference evidence="4 5" key="1">
    <citation type="submission" date="2020-11" db="EMBL/GenBank/DDBJ databases">
        <title>Fusibacter basophilias sp. nov.</title>
        <authorList>
            <person name="Qiu D."/>
        </authorList>
    </citation>
    <scope>NUCLEOTIDE SEQUENCE [LARGE SCALE GENOMIC DNA]</scope>
    <source>
        <strain evidence="4 5">Q10-2</strain>
    </source>
</reference>
<evidence type="ECO:0000259" key="3">
    <source>
        <dbReference type="Pfam" id="PF00857"/>
    </source>
</evidence>
<dbReference type="Proteomes" id="UP000614200">
    <property type="component" value="Unassembled WGS sequence"/>
</dbReference>
<evidence type="ECO:0000313" key="5">
    <source>
        <dbReference type="Proteomes" id="UP000614200"/>
    </source>
</evidence>
<protein>
    <submittedName>
        <fullName evidence="4">Cysteine hydrolase</fullName>
    </submittedName>
</protein>
<dbReference type="Gene3D" id="3.40.50.850">
    <property type="entry name" value="Isochorismatase-like"/>
    <property type="match status" value="1"/>
</dbReference>
<sequence>MDNNKVLDEFVANYYGALIDSVYKEPVDITPTETALIIIDAQKCITKEYFVKGYEAMGIDVEPMMTALNQLEENTNRALFNIEKILNKCREKGIRPFHVKIESYLPGAEDTGRLHASAGMFYPPNTMTTEFCDEVKPLDGEIILKKTCSGIHVGTPIDRILRNLHVKNVIVVGFYTDQCVSTSVRDLSDLGYAVDLIEDAMTAMSEERHIKALQGIQKIYANSETTQELLARLENIES</sequence>
<dbReference type="InterPro" id="IPR050272">
    <property type="entry name" value="Isochorismatase-like_hydrls"/>
</dbReference>
<dbReference type="PANTHER" id="PTHR43540">
    <property type="entry name" value="PEROXYUREIDOACRYLATE/UREIDOACRYLATE AMIDOHYDROLASE-RELATED"/>
    <property type="match status" value="1"/>
</dbReference>
<dbReference type="CDD" id="cd00431">
    <property type="entry name" value="cysteine_hydrolases"/>
    <property type="match status" value="1"/>
</dbReference>
<organism evidence="4 5">
    <name type="scientific">Fusibacter ferrireducens</name>
    <dbReference type="NCBI Taxonomy" id="2785058"/>
    <lineage>
        <taxon>Bacteria</taxon>
        <taxon>Bacillati</taxon>
        <taxon>Bacillota</taxon>
        <taxon>Clostridia</taxon>
        <taxon>Eubacteriales</taxon>
        <taxon>Eubacteriales Family XII. Incertae Sedis</taxon>
        <taxon>Fusibacter</taxon>
    </lineage>
</organism>
<dbReference type="SUPFAM" id="SSF52499">
    <property type="entry name" value="Isochorismatase-like hydrolases"/>
    <property type="match status" value="1"/>
</dbReference>
<gene>
    <name evidence="4" type="ORF">ISU02_20900</name>
</gene>
<dbReference type="GO" id="GO:0016787">
    <property type="term" value="F:hydrolase activity"/>
    <property type="evidence" value="ECO:0007669"/>
    <property type="project" value="UniProtKB-KW"/>
</dbReference>
<dbReference type="Pfam" id="PF00857">
    <property type="entry name" value="Isochorismatase"/>
    <property type="match status" value="1"/>
</dbReference>
<dbReference type="EMBL" id="JADKNH010000017">
    <property type="protein sequence ID" value="MBF4695560.1"/>
    <property type="molecule type" value="Genomic_DNA"/>
</dbReference>
<comment type="similarity">
    <text evidence="1">Belongs to the isochorismatase family.</text>
</comment>